<reference evidence="2" key="3">
    <citation type="journal article" date="2019" name="BMC Res. Notes">
        <title>Complete genome sequence of the Sulfodiicoccus acidiphilus strain HS-1T, the first crenarchaeon that lacks polB3, isolated from an acidic hot spring in Ohwaku-dani, Hakone, Japan.</title>
        <authorList>
            <person name="Sakai H.D."/>
            <person name="Kurosawa N."/>
        </authorList>
    </citation>
    <scope>NUCLEOTIDE SEQUENCE</scope>
    <source>
        <strain evidence="2">HS-1</strain>
    </source>
</reference>
<dbReference type="RefSeq" id="WP_126449895.1">
    <property type="nucleotide sequence ID" value="NZ_AP018553.1"/>
</dbReference>
<reference evidence="4" key="2">
    <citation type="submission" date="2018-04" db="EMBL/GenBank/DDBJ databases">
        <title>Complete genome sequence of Sulfodiicoccus acidiphilus strain HS-1.</title>
        <authorList>
            <person name="Sakai H.D."/>
            <person name="Kurosawa N."/>
        </authorList>
    </citation>
    <scope>NUCLEOTIDE SEQUENCE [LARGE SCALE GENOMIC DNA]</scope>
    <source>
        <strain evidence="4">HS-1</strain>
    </source>
</reference>
<organism evidence="2 4">
    <name type="scientific">Sulfodiicoccus acidiphilus</name>
    <dbReference type="NCBI Taxonomy" id="1670455"/>
    <lineage>
        <taxon>Archaea</taxon>
        <taxon>Thermoproteota</taxon>
        <taxon>Thermoprotei</taxon>
        <taxon>Sulfolobales</taxon>
        <taxon>Sulfolobaceae</taxon>
        <taxon>Sulfodiicoccus</taxon>
    </lineage>
</organism>
<name>A0A348B372_9CREN</name>
<evidence type="ECO:0000256" key="1">
    <source>
        <dbReference type="SAM" id="MobiDB-lite"/>
    </source>
</evidence>
<evidence type="ECO:0000313" key="2">
    <source>
        <dbReference type="EMBL" id="BBD72624.1"/>
    </source>
</evidence>
<accession>A0A348B372</accession>
<feature type="compositionally biased region" description="Basic and acidic residues" evidence="1">
    <location>
        <begin position="1"/>
        <end position="13"/>
    </location>
</feature>
<dbReference type="OrthoDB" id="18600at2157"/>
<reference evidence="3" key="1">
    <citation type="journal article" date="2014" name="Int. J. Syst. Evol. Microbiol.">
        <title>Complete genome sequence of Corynebacterium casei LMG S-19264T (=DSM 44701T), isolated from a smear-ripened cheese.</title>
        <authorList>
            <consortium name="US DOE Joint Genome Institute (JGI-PGF)"/>
            <person name="Walter F."/>
            <person name="Albersmeier A."/>
            <person name="Kalinowski J."/>
            <person name="Ruckert C."/>
        </authorList>
    </citation>
    <scope>NUCLEOTIDE SEQUENCE</scope>
    <source>
        <strain evidence="3">JCM 31740</strain>
    </source>
</reference>
<dbReference type="AlphaFoldDB" id="A0A348B372"/>
<keyword evidence="4" id="KW-1185">Reference proteome</keyword>
<dbReference type="Proteomes" id="UP000616143">
    <property type="component" value="Unassembled WGS sequence"/>
</dbReference>
<dbReference type="EMBL" id="BMQS01000007">
    <property type="protein sequence ID" value="GGT93243.1"/>
    <property type="molecule type" value="Genomic_DNA"/>
</dbReference>
<dbReference type="EMBL" id="AP018553">
    <property type="protein sequence ID" value="BBD72624.1"/>
    <property type="molecule type" value="Genomic_DNA"/>
</dbReference>
<dbReference type="GeneID" id="38666524"/>
<gene>
    <name evidence="3" type="ORF">GCM10007116_08630</name>
    <name evidence="2" type="ORF">HS1genome_1013</name>
</gene>
<dbReference type="Proteomes" id="UP000276741">
    <property type="component" value="Chromosome"/>
</dbReference>
<proteinExistence type="predicted"/>
<reference evidence="3" key="4">
    <citation type="submission" date="2020-09" db="EMBL/GenBank/DDBJ databases">
        <authorList>
            <person name="Sun Q."/>
            <person name="Ohkuma M."/>
        </authorList>
    </citation>
    <scope>NUCLEOTIDE SEQUENCE</scope>
    <source>
        <strain evidence="3">JCM 31740</strain>
    </source>
</reference>
<evidence type="ECO:0000313" key="4">
    <source>
        <dbReference type="Proteomes" id="UP000276741"/>
    </source>
</evidence>
<evidence type="ECO:0000313" key="3">
    <source>
        <dbReference type="EMBL" id="GGT93243.1"/>
    </source>
</evidence>
<feature type="region of interest" description="Disordered" evidence="1">
    <location>
        <begin position="1"/>
        <end position="20"/>
    </location>
</feature>
<dbReference type="KEGG" id="sacd:HS1genome_1013"/>
<sequence length="251" mass="29452">MPRRKKEPEEVQKKTRKRPEKKLDVEELLEEYLDEVVDGLRLSNLGLPRDMYYEILREPFFGAVGEVKTKPKARTIINRLNNVKRDLFDYIAVRITRELDHLNKEQLDFAAQYVNRGIVEVASKLYREAIRLNATENLEFLRSTWRLNGINSPVSCPKCGFNSVMPDGICMVCGKEVSESEIKRQLNIISKLRELKIEDPEAYREIVSSNYFYYVDNRIIPPSRVKHEEGRLRFEIVLTKRDREELEGLSS</sequence>
<protein>
    <submittedName>
        <fullName evidence="2">Uncharacterized protein</fullName>
    </submittedName>
</protein>